<dbReference type="Pfam" id="PF13730">
    <property type="entry name" value="HTH_36"/>
    <property type="match status" value="1"/>
</dbReference>
<dbReference type="EMBL" id="CP093379">
    <property type="protein sequence ID" value="UNM95922.1"/>
    <property type="molecule type" value="Genomic_DNA"/>
</dbReference>
<dbReference type="SUPFAM" id="SSF46785">
    <property type="entry name" value="Winged helix' DNA-binding domain"/>
    <property type="match status" value="1"/>
</dbReference>
<name>A0ABY3WZ74_9GAMM</name>
<organism evidence="2 3">
    <name type="scientific">Ignatzschineria rhizosphaerae</name>
    <dbReference type="NCBI Taxonomy" id="2923279"/>
    <lineage>
        <taxon>Bacteria</taxon>
        <taxon>Pseudomonadati</taxon>
        <taxon>Pseudomonadota</taxon>
        <taxon>Gammaproteobacteria</taxon>
        <taxon>Cardiobacteriales</taxon>
        <taxon>Ignatzschineriaceae</taxon>
        <taxon>Ignatzschineria</taxon>
    </lineage>
</organism>
<proteinExistence type="predicted"/>
<sequence>MSKDILRDLRGFGTVEKWVLTDPKINIHAKAIYSLLCAYAGGKDSAFPSVDTLTVQLNISKDTIYKYIKELREKGVIEVEQIREGGRFSRNIYTLLNYNPNMILTESGSTGHGNTVTDTTVADQVDTKNNRTKSNRLKSNSNKTPIPPQGADGDLPKPDETELKPKEDPSKPEKKPEGYSEKFEQWWALYPRKTGKGAAWKKWKSEKLEKRFDELIEKLEQQNAMQHAFMNPQYIVGASRYLNEARYDDEVVFLGGSNETNSGGNQRKESTMERARRKQREFRASLDSESA</sequence>
<reference evidence="2 3" key="1">
    <citation type="submission" date="2022-03" db="EMBL/GenBank/DDBJ databases">
        <title>Ignatzschineria rhizosphaerae HR5S32.</title>
        <authorList>
            <person name="Sun J.Q."/>
            <person name="Feng J.Y."/>
        </authorList>
    </citation>
    <scope>NUCLEOTIDE SEQUENCE [LARGE SCALE GENOMIC DNA]</scope>
    <source>
        <strain evidence="2 3">HR5S32</strain>
    </source>
</reference>
<dbReference type="RefSeq" id="WP_242148682.1">
    <property type="nucleotide sequence ID" value="NZ_CP093379.1"/>
</dbReference>
<keyword evidence="3" id="KW-1185">Reference proteome</keyword>
<evidence type="ECO:0000313" key="3">
    <source>
        <dbReference type="Proteomes" id="UP000829542"/>
    </source>
</evidence>
<accession>A0ABY3WZ74</accession>
<gene>
    <name evidence="2" type="ORF">MMG00_12075</name>
</gene>
<protein>
    <submittedName>
        <fullName evidence="2">Helix-turn-helix domain-containing protein</fullName>
    </submittedName>
</protein>
<feature type="compositionally biased region" description="Basic and acidic residues" evidence="1">
    <location>
        <begin position="154"/>
        <end position="179"/>
    </location>
</feature>
<feature type="compositionally biased region" description="Basic and acidic residues" evidence="1">
    <location>
        <begin position="281"/>
        <end position="291"/>
    </location>
</feature>
<dbReference type="InterPro" id="IPR036390">
    <property type="entry name" value="WH_DNA-bd_sf"/>
</dbReference>
<feature type="region of interest" description="Disordered" evidence="1">
    <location>
        <begin position="108"/>
        <end position="179"/>
    </location>
</feature>
<evidence type="ECO:0000313" key="2">
    <source>
        <dbReference type="EMBL" id="UNM95922.1"/>
    </source>
</evidence>
<evidence type="ECO:0000256" key="1">
    <source>
        <dbReference type="SAM" id="MobiDB-lite"/>
    </source>
</evidence>
<feature type="region of interest" description="Disordered" evidence="1">
    <location>
        <begin position="255"/>
        <end position="291"/>
    </location>
</feature>
<dbReference type="Gene3D" id="1.10.10.10">
    <property type="entry name" value="Winged helix-like DNA-binding domain superfamily/Winged helix DNA-binding domain"/>
    <property type="match status" value="1"/>
</dbReference>
<dbReference type="Proteomes" id="UP000829542">
    <property type="component" value="Chromosome"/>
</dbReference>
<feature type="compositionally biased region" description="Low complexity" evidence="1">
    <location>
        <begin position="115"/>
        <end position="124"/>
    </location>
</feature>
<dbReference type="InterPro" id="IPR036388">
    <property type="entry name" value="WH-like_DNA-bd_sf"/>
</dbReference>